<dbReference type="AlphaFoldDB" id="A0A2J6SNX6"/>
<sequence>MRSLLLVMPNMGLLIRGGRAHVLPCIPTAAFSDIVYWSPGLYLLPPIFLMDVEKRKEGKKNPEAQKYILEAHRKFICKILDRAEHEIRWNGGSLRLF</sequence>
<dbReference type="Proteomes" id="UP000235371">
    <property type="component" value="Unassembled WGS sequence"/>
</dbReference>
<dbReference type="InParanoid" id="A0A2J6SNX6"/>
<dbReference type="GeneID" id="36579224"/>
<evidence type="ECO:0000313" key="2">
    <source>
        <dbReference type="EMBL" id="PMD52448.1"/>
    </source>
</evidence>
<evidence type="ECO:0000256" key="1">
    <source>
        <dbReference type="SAM" id="SignalP"/>
    </source>
</evidence>
<evidence type="ECO:0000313" key="3">
    <source>
        <dbReference type="Proteomes" id="UP000235371"/>
    </source>
</evidence>
<feature type="signal peptide" evidence="1">
    <location>
        <begin position="1"/>
        <end position="20"/>
    </location>
</feature>
<keyword evidence="3" id="KW-1185">Reference proteome</keyword>
<feature type="chain" id="PRO_5014405434" evidence="1">
    <location>
        <begin position="21"/>
        <end position="97"/>
    </location>
</feature>
<proteinExistence type="predicted"/>
<gene>
    <name evidence="2" type="ORF">K444DRAFT_221018</name>
</gene>
<protein>
    <submittedName>
        <fullName evidence="2">Uncharacterized protein</fullName>
    </submittedName>
</protein>
<keyword evidence="1" id="KW-0732">Signal</keyword>
<accession>A0A2J6SNX6</accession>
<name>A0A2J6SNX6_9HELO</name>
<reference evidence="2 3" key="1">
    <citation type="submission" date="2016-04" db="EMBL/GenBank/DDBJ databases">
        <title>A degradative enzymes factory behind the ericoid mycorrhizal symbiosis.</title>
        <authorList>
            <consortium name="DOE Joint Genome Institute"/>
            <person name="Martino E."/>
            <person name="Morin E."/>
            <person name="Grelet G."/>
            <person name="Kuo A."/>
            <person name="Kohler A."/>
            <person name="Daghino S."/>
            <person name="Barry K."/>
            <person name="Choi C."/>
            <person name="Cichocki N."/>
            <person name="Clum A."/>
            <person name="Copeland A."/>
            <person name="Hainaut M."/>
            <person name="Haridas S."/>
            <person name="Labutti K."/>
            <person name="Lindquist E."/>
            <person name="Lipzen A."/>
            <person name="Khouja H.-R."/>
            <person name="Murat C."/>
            <person name="Ohm R."/>
            <person name="Olson A."/>
            <person name="Spatafora J."/>
            <person name="Veneault-Fourrey C."/>
            <person name="Henrissat B."/>
            <person name="Grigoriev I."/>
            <person name="Martin F."/>
            <person name="Perotto S."/>
        </authorList>
    </citation>
    <scope>NUCLEOTIDE SEQUENCE [LARGE SCALE GENOMIC DNA]</scope>
    <source>
        <strain evidence="2 3">E</strain>
    </source>
</reference>
<dbReference type="RefSeq" id="XP_024729352.1">
    <property type="nucleotide sequence ID" value="XM_024871142.1"/>
</dbReference>
<dbReference type="EMBL" id="KZ613905">
    <property type="protein sequence ID" value="PMD52448.1"/>
    <property type="molecule type" value="Genomic_DNA"/>
</dbReference>
<organism evidence="2 3">
    <name type="scientific">Hyaloscypha bicolor E</name>
    <dbReference type="NCBI Taxonomy" id="1095630"/>
    <lineage>
        <taxon>Eukaryota</taxon>
        <taxon>Fungi</taxon>
        <taxon>Dikarya</taxon>
        <taxon>Ascomycota</taxon>
        <taxon>Pezizomycotina</taxon>
        <taxon>Leotiomycetes</taxon>
        <taxon>Helotiales</taxon>
        <taxon>Hyaloscyphaceae</taxon>
        <taxon>Hyaloscypha</taxon>
        <taxon>Hyaloscypha bicolor</taxon>
    </lineage>
</organism>